<keyword evidence="3" id="KW-0808">Transferase</keyword>
<evidence type="ECO:0000313" key="6">
    <source>
        <dbReference type="Proteomes" id="UP001108025"/>
    </source>
</evidence>
<dbReference type="EMBL" id="JAJNAY010000001">
    <property type="protein sequence ID" value="MCD1115437.1"/>
    <property type="molecule type" value="Genomic_DNA"/>
</dbReference>
<comment type="similarity">
    <text evidence="1">Belongs to the glycosyltransferase 2 family.</text>
</comment>
<protein>
    <submittedName>
        <fullName evidence="5">Glycosyltransferase family 2 protein</fullName>
    </submittedName>
</protein>
<dbReference type="AlphaFoldDB" id="A0A9Q3YVX8"/>
<dbReference type="InterPro" id="IPR029044">
    <property type="entry name" value="Nucleotide-diphossugar_trans"/>
</dbReference>
<evidence type="ECO:0000256" key="1">
    <source>
        <dbReference type="ARBA" id="ARBA00006739"/>
    </source>
</evidence>
<sequence length="295" mass="34667">MKISVCIPVYNFDIRNLVAALRKEIQTHQIEAEIILIDDASDNHFNEIYKEASVYANQFIFLDKNIGRSKIRNLFLKHTKGDYLLFLDCDAKIDTTDFLKNYLQEIEQNRGVEVIYGNFKIDSAYSKTLRNKYSVEREIFSGDRTSDFSVFKTVNFIIQRDTFIKFQFDETLANYGYEDYVFAKKMELNHVKFSAINNPVIHVDDTPNEVFLSKTETAMNSLFQLSQLVENENYIKDIKVLRMARKIKNLGFSKLFIFLYKGLVKKIILKNLLSENPNVKYLDIYKLTLLLQKMR</sequence>
<dbReference type="RefSeq" id="WP_230666468.1">
    <property type="nucleotide sequence ID" value="NZ_JAJNAY010000001.1"/>
</dbReference>
<evidence type="ECO:0000259" key="4">
    <source>
        <dbReference type="Pfam" id="PF00535"/>
    </source>
</evidence>
<dbReference type="Proteomes" id="UP001108025">
    <property type="component" value="Unassembled WGS sequence"/>
</dbReference>
<gene>
    <name evidence="5" type="ORF">LO744_00905</name>
</gene>
<organism evidence="5 6">
    <name type="scientific">Chryseobacterium turcicum</name>
    <dbReference type="NCBI Taxonomy" id="2898076"/>
    <lineage>
        <taxon>Bacteria</taxon>
        <taxon>Pseudomonadati</taxon>
        <taxon>Bacteroidota</taxon>
        <taxon>Flavobacteriia</taxon>
        <taxon>Flavobacteriales</taxon>
        <taxon>Weeksellaceae</taxon>
        <taxon>Chryseobacterium group</taxon>
        <taxon>Chryseobacterium</taxon>
    </lineage>
</organism>
<evidence type="ECO:0000256" key="2">
    <source>
        <dbReference type="ARBA" id="ARBA00022676"/>
    </source>
</evidence>
<feature type="domain" description="Glycosyltransferase 2-like" evidence="4">
    <location>
        <begin position="4"/>
        <end position="132"/>
    </location>
</feature>
<dbReference type="PANTHER" id="PTHR43630:SF1">
    <property type="entry name" value="POLY-BETA-1,6-N-ACETYL-D-GLUCOSAMINE SYNTHASE"/>
    <property type="match status" value="1"/>
</dbReference>
<dbReference type="SUPFAM" id="SSF53448">
    <property type="entry name" value="Nucleotide-diphospho-sugar transferases"/>
    <property type="match status" value="1"/>
</dbReference>
<name>A0A9Q3YVX8_9FLAO</name>
<dbReference type="CDD" id="cd00761">
    <property type="entry name" value="Glyco_tranf_GTA_type"/>
    <property type="match status" value="1"/>
</dbReference>
<keyword evidence="2" id="KW-0328">Glycosyltransferase</keyword>
<comment type="caution">
    <text evidence="5">The sequence shown here is derived from an EMBL/GenBank/DDBJ whole genome shotgun (WGS) entry which is preliminary data.</text>
</comment>
<keyword evidence="6" id="KW-1185">Reference proteome</keyword>
<dbReference type="Pfam" id="PF00535">
    <property type="entry name" value="Glycos_transf_2"/>
    <property type="match status" value="1"/>
</dbReference>
<proteinExistence type="inferred from homology"/>
<dbReference type="Gene3D" id="3.90.550.10">
    <property type="entry name" value="Spore Coat Polysaccharide Biosynthesis Protein SpsA, Chain A"/>
    <property type="match status" value="1"/>
</dbReference>
<dbReference type="PANTHER" id="PTHR43630">
    <property type="entry name" value="POLY-BETA-1,6-N-ACETYL-D-GLUCOSAMINE SYNTHASE"/>
    <property type="match status" value="1"/>
</dbReference>
<dbReference type="GO" id="GO:0016757">
    <property type="term" value="F:glycosyltransferase activity"/>
    <property type="evidence" value="ECO:0007669"/>
    <property type="project" value="UniProtKB-KW"/>
</dbReference>
<evidence type="ECO:0000313" key="5">
    <source>
        <dbReference type="EMBL" id="MCD1115437.1"/>
    </source>
</evidence>
<accession>A0A9Q3YVX8</accession>
<dbReference type="InterPro" id="IPR001173">
    <property type="entry name" value="Glyco_trans_2-like"/>
</dbReference>
<reference evidence="5" key="1">
    <citation type="submission" date="2021-11" db="EMBL/GenBank/DDBJ databases">
        <title>Description of novel Chryseobacterium species.</title>
        <authorList>
            <person name="Saticioglu I.B."/>
            <person name="Ay H."/>
            <person name="Altun S."/>
            <person name="Duman M."/>
        </authorList>
    </citation>
    <scope>NUCLEOTIDE SEQUENCE</scope>
    <source>
        <strain evidence="5">C-17</strain>
    </source>
</reference>
<evidence type="ECO:0000256" key="3">
    <source>
        <dbReference type="ARBA" id="ARBA00022679"/>
    </source>
</evidence>